<dbReference type="InterPro" id="IPR051834">
    <property type="entry name" value="RING_finger_E3_ligase"/>
</dbReference>
<dbReference type="InterPro" id="IPR013083">
    <property type="entry name" value="Znf_RING/FYVE/PHD"/>
</dbReference>
<dbReference type="SMART" id="SM00184">
    <property type="entry name" value="RING"/>
    <property type="match status" value="1"/>
</dbReference>
<dbReference type="AlphaFoldDB" id="A0A1R2C5Z9"/>
<keyword evidence="2 4" id="KW-0863">Zinc-finger</keyword>
<gene>
    <name evidence="6" type="ORF">SteCoe_14494</name>
</gene>
<dbReference type="Proteomes" id="UP000187209">
    <property type="component" value="Unassembled WGS sequence"/>
</dbReference>
<dbReference type="GO" id="GO:0006511">
    <property type="term" value="P:ubiquitin-dependent protein catabolic process"/>
    <property type="evidence" value="ECO:0007669"/>
    <property type="project" value="TreeGrafter"/>
</dbReference>
<dbReference type="PANTHER" id="PTHR45931">
    <property type="entry name" value="SI:CH211-59O9.10"/>
    <property type="match status" value="1"/>
</dbReference>
<reference evidence="6 7" key="1">
    <citation type="submission" date="2016-11" db="EMBL/GenBank/DDBJ databases">
        <title>The macronuclear genome of Stentor coeruleus: a giant cell with tiny introns.</title>
        <authorList>
            <person name="Slabodnick M."/>
            <person name="Ruby J.G."/>
            <person name="Reiff S.B."/>
            <person name="Swart E.C."/>
            <person name="Gosai S."/>
            <person name="Prabakaran S."/>
            <person name="Witkowska E."/>
            <person name="Larue G.E."/>
            <person name="Fisher S."/>
            <person name="Freeman R.M."/>
            <person name="Gunawardena J."/>
            <person name="Chu W."/>
            <person name="Stover N.A."/>
            <person name="Gregory B.D."/>
            <person name="Nowacki M."/>
            <person name="Derisi J."/>
            <person name="Roy S.W."/>
            <person name="Marshall W.F."/>
            <person name="Sood P."/>
        </authorList>
    </citation>
    <scope>NUCLEOTIDE SEQUENCE [LARGE SCALE GENOMIC DNA]</scope>
    <source>
        <strain evidence="6">WM001</strain>
    </source>
</reference>
<organism evidence="6 7">
    <name type="scientific">Stentor coeruleus</name>
    <dbReference type="NCBI Taxonomy" id="5963"/>
    <lineage>
        <taxon>Eukaryota</taxon>
        <taxon>Sar</taxon>
        <taxon>Alveolata</taxon>
        <taxon>Ciliophora</taxon>
        <taxon>Postciliodesmatophora</taxon>
        <taxon>Heterotrichea</taxon>
        <taxon>Heterotrichida</taxon>
        <taxon>Stentoridae</taxon>
        <taxon>Stentor</taxon>
    </lineage>
</organism>
<sequence>MERDRPIKSTGKYNMDFIDWTNEYEAVMDHMSELTRNNLSYDDNPYFDVPLSEFEFMLRDIYDCTTTGLSDEEIKHLPRLRGTQRECSICLSVGLEGIKLPCGHVFHSECITRWLKCKIECPNCRQSARGR</sequence>
<protein>
    <recommendedName>
        <fullName evidence="5">RING-type domain-containing protein</fullName>
    </recommendedName>
</protein>
<dbReference type="OrthoDB" id="438722at2759"/>
<dbReference type="GO" id="GO:0008270">
    <property type="term" value="F:zinc ion binding"/>
    <property type="evidence" value="ECO:0007669"/>
    <property type="project" value="UniProtKB-KW"/>
</dbReference>
<evidence type="ECO:0000313" key="6">
    <source>
        <dbReference type="EMBL" id="OMJ84417.1"/>
    </source>
</evidence>
<feature type="domain" description="RING-type" evidence="5">
    <location>
        <begin position="87"/>
        <end position="125"/>
    </location>
</feature>
<comment type="caution">
    <text evidence="6">The sequence shown here is derived from an EMBL/GenBank/DDBJ whole genome shotgun (WGS) entry which is preliminary data.</text>
</comment>
<dbReference type="GO" id="GO:0005634">
    <property type="term" value="C:nucleus"/>
    <property type="evidence" value="ECO:0007669"/>
    <property type="project" value="TreeGrafter"/>
</dbReference>
<dbReference type="SUPFAM" id="SSF57850">
    <property type="entry name" value="RING/U-box"/>
    <property type="match status" value="1"/>
</dbReference>
<dbReference type="InterPro" id="IPR001841">
    <property type="entry name" value="Znf_RING"/>
</dbReference>
<evidence type="ECO:0000256" key="4">
    <source>
        <dbReference type="PROSITE-ProRule" id="PRU00175"/>
    </source>
</evidence>
<evidence type="ECO:0000259" key="5">
    <source>
        <dbReference type="PROSITE" id="PS50089"/>
    </source>
</evidence>
<dbReference type="GO" id="GO:0061630">
    <property type="term" value="F:ubiquitin protein ligase activity"/>
    <property type="evidence" value="ECO:0007669"/>
    <property type="project" value="TreeGrafter"/>
</dbReference>
<keyword evidence="1" id="KW-0479">Metal-binding</keyword>
<evidence type="ECO:0000313" key="7">
    <source>
        <dbReference type="Proteomes" id="UP000187209"/>
    </source>
</evidence>
<dbReference type="Pfam" id="PF13639">
    <property type="entry name" value="zf-RING_2"/>
    <property type="match status" value="1"/>
</dbReference>
<evidence type="ECO:0000256" key="1">
    <source>
        <dbReference type="ARBA" id="ARBA00022723"/>
    </source>
</evidence>
<accession>A0A1R2C5Z9</accession>
<name>A0A1R2C5Z9_9CILI</name>
<dbReference type="EMBL" id="MPUH01000270">
    <property type="protein sequence ID" value="OMJ84417.1"/>
    <property type="molecule type" value="Genomic_DNA"/>
</dbReference>
<evidence type="ECO:0000256" key="2">
    <source>
        <dbReference type="ARBA" id="ARBA00022771"/>
    </source>
</evidence>
<dbReference type="PROSITE" id="PS50089">
    <property type="entry name" value="ZF_RING_2"/>
    <property type="match status" value="1"/>
</dbReference>
<evidence type="ECO:0000256" key="3">
    <source>
        <dbReference type="ARBA" id="ARBA00022833"/>
    </source>
</evidence>
<dbReference type="Gene3D" id="3.30.40.10">
    <property type="entry name" value="Zinc/RING finger domain, C3HC4 (zinc finger)"/>
    <property type="match status" value="1"/>
</dbReference>
<dbReference type="PANTHER" id="PTHR45931:SF3">
    <property type="entry name" value="RING ZINC FINGER-CONTAINING PROTEIN"/>
    <property type="match status" value="1"/>
</dbReference>
<keyword evidence="7" id="KW-1185">Reference proteome</keyword>
<proteinExistence type="predicted"/>
<keyword evidence="3" id="KW-0862">Zinc</keyword>